<dbReference type="AlphaFoldDB" id="A0A0N7LRE9"/>
<sequence length="53" mass="5858">MFALWSLFCVFVPLRPHMVKAYGNAKGKAPQNQSFSRATPSSKGTKRTARISS</sequence>
<feature type="compositionally biased region" description="Polar residues" evidence="1">
    <location>
        <begin position="30"/>
        <end position="43"/>
    </location>
</feature>
<protein>
    <submittedName>
        <fullName evidence="2">Uncharacterized protein</fullName>
    </submittedName>
</protein>
<keyword evidence="3" id="KW-1185">Reference proteome</keyword>
<feature type="region of interest" description="Disordered" evidence="1">
    <location>
        <begin position="25"/>
        <end position="53"/>
    </location>
</feature>
<evidence type="ECO:0000313" key="2">
    <source>
        <dbReference type="EMBL" id="CUH50628.1"/>
    </source>
</evidence>
<reference evidence="2 3" key="1">
    <citation type="submission" date="2015-09" db="EMBL/GenBank/DDBJ databases">
        <authorList>
            <consortium name="Swine Surveillance"/>
        </authorList>
    </citation>
    <scope>NUCLEOTIDE SEQUENCE [LARGE SCALE GENOMIC DNA]</scope>
    <source>
        <strain evidence="2 3">CECT 7688</strain>
    </source>
</reference>
<evidence type="ECO:0000313" key="3">
    <source>
        <dbReference type="Proteomes" id="UP000054823"/>
    </source>
</evidence>
<proteinExistence type="predicted"/>
<gene>
    <name evidence="2" type="ORF">SHM7688_00055</name>
</gene>
<dbReference type="Proteomes" id="UP000054823">
    <property type="component" value="Unassembled WGS sequence"/>
</dbReference>
<evidence type="ECO:0000256" key="1">
    <source>
        <dbReference type="SAM" id="MobiDB-lite"/>
    </source>
</evidence>
<organism evidence="2 3">
    <name type="scientific">Shimia marina</name>
    <dbReference type="NCBI Taxonomy" id="321267"/>
    <lineage>
        <taxon>Bacteria</taxon>
        <taxon>Pseudomonadati</taxon>
        <taxon>Pseudomonadota</taxon>
        <taxon>Alphaproteobacteria</taxon>
        <taxon>Rhodobacterales</taxon>
        <taxon>Roseobacteraceae</taxon>
    </lineage>
</organism>
<accession>A0A0N7LRE9</accession>
<name>A0A0N7LRE9_9RHOB</name>
<dbReference type="EMBL" id="CYPW01000001">
    <property type="protein sequence ID" value="CUH50628.1"/>
    <property type="molecule type" value="Genomic_DNA"/>
</dbReference>
<feature type="compositionally biased region" description="Basic residues" evidence="1">
    <location>
        <begin position="44"/>
        <end position="53"/>
    </location>
</feature>